<dbReference type="InterPro" id="IPR003423">
    <property type="entry name" value="OMP_efflux"/>
</dbReference>
<comment type="subcellular location">
    <subcellularLocation>
        <location evidence="2">Cell membrane</location>
        <topology evidence="2">Lipid-anchor</topology>
    </subcellularLocation>
</comment>
<reference evidence="3 4" key="1">
    <citation type="submission" date="2012-10" db="EMBL/GenBank/DDBJ databases">
        <title>Genome sequence of Variovorax paradoxus B4.</title>
        <authorList>
            <person name="Schuldes J."/>
            <person name="Brandt U."/>
            <person name="Hiessl S."/>
            <person name="Wuebbeler J.H."/>
            <person name="Thuermer A."/>
            <person name="Steinbuechel A."/>
            <person name="Daniel R."/>
        </authorList>
    </citation>
    <scope>NUCLEOTIDE SEQUENCE [LARGE SCALE GENOMIC DNA]</scope>
    <source>
        <strain evidence="3 4">B4</strain>
    </source>
</reference>
<name>T1XLD9_VARPD</name>
<dbReference type="HOGENOM" id="CLU_012817_13_3_4"/>
<dbReference type="PROSITE" id="PS51257">
    <property type="entry name" value="PROKAR_LIPOPROTEIN"/>
    <property type="match status" value="1"/>
</dbReference>
<evidence type="ECO:0000256" key="1">
    <source>
        <dbReference type="ARBA" id="ARBA00007613"/>
    </source>
</evidence>
<evidence type="ECO:0000313" key="4">
    <source>
        <dbReference type="Proteomes" id="UP000016223"/>
    </source>
</evidence>
<dbReference type="PATRIC" id="fig|1246301.3.peg.5917"/>
<dbReference type="PANTHER" id="PTHR30203:SF32">
    <property type="entry name" value="CATION EFFLUX SYSTEM PROTEIN CUSC"/>
    <property type="match status" value="1"/>
</dbReference>
<dbReference type="SUPFAM" id="SSF56954">
    <property type="entry name" value="Outer membrane efflux proteins (OEP)"/>
    <property type="match status" value="1"/>
</dbReference>
<dbReference type="Proteomes" id="UP000016223">
    <property type="component" value="Chromosome 2"/>
</dbReference>
<proteinExistence type="inferred from homology"/>
<dbReference type="InterPro" id="IPR010131">
    <property type="entry name" value="MdtP/NodT-like"/>
</dbReference>
<keyword evidence="2" id="KW-0449">Lipoprotein</keyword>
<dbReference type="Gene3D" id="2.20.200.10">
    <property type="entry name" value="Outer membrane efflux proteins (OEP)"/>
    <property type="match status" value="1"/>
</dbReference>
<dbReference type="PANTHER" id="PTHR30203">
    <property type="entry name" value="OUTER MEMBRANE CATION EFFLUX PROTEIN"/>
    <property type="match status" value="1"/>
</dbReference>
<comment type="similarity">
    <text evidence="1 2">Belongs to the outer membrane factor (OMF) (TC 1.B.17) family.</text>
</comment>
<dbReference type="AlphaFoldDB" id="T1XLD9"/>
<gene>
    <name evidence="3" type="primary">oprM</name>
    <name evidence="3" type="ORF">VAPA_2c03950</name>
</gene>
<organism evidence="3 4">
    <name type="scientific">Variovorax paradoxus B4</name>
    <dbReference type="NCBI Taxonomy" id="1246301"/>
    <lineage>
        <taxon>Bacteria</taxon>
        <taxon>Pseudomonadati</taxon>
        <taxon>Pseudomonadota</taxon>
        <taxon>Betaproteobacteria</taxon>
        <taxon>Burkholderiales</taxon>
        <taxon>Comamonadaceae</taxon>
        <taxon>Variovorax</taxon>
    </lineage>
</organism>
<dbReference type="RefSeq" id="WP_021003784.1">
    <property type="nucleotide sequence ID" value="NC_022234.1"/>
</dbReference>
<dbReference type="GO" id="GO:0015562">
    <property type="term" value="F:efflux transmembrane transporter activity"/>
    <property type="evidence" value="ECO:0007669"/>
    <property type="project" value="InterPro"/>
</dbReference>
<dbReference type="NCBIfam" id="TIGR01845">
    <property type="entry name" value="outer_NodT"/>
    <property type="match status" value="1"/>
</dbReference>
<accession>T1XLD9</accession>
<keyword evidence="2" id="KW-0472">Membrane</keyword>
<evidence type="ECO:0000256" key="2">
    <source>
        <dbReference type="RuleBase" id="RU362097"/>
    </source>
</evidence>
<keyword evidence="2" id="KW-0564">Palmitate</keyword>
<dbReference type="GO" id="GO:0005886">
    <property type="term" value="C:plasma membrane"/>
    <property type="evidence" value="ECO:0007669"/>
    <property type="project" value="UniProtKB-SubCell"/>
</dbReference>
<dbReference type="Gene3D" id="1.20.1600.10">
    <property type="entry name" value="Outer membrane efflux proteins (OEP)"/>
    <property type="match status" value="1"/>
</dbReference>
<keyword evidence="2" id="KW-0812">Transmembrane</keyword>
<dbReference type="Pfam" id="PF02321">
    <property type="entry name" value="OEP"/>
    <property type="match status" value="2"/>
</dbReference>
<protein>
    <submittedName>
        <fullName evidence="3">Putative outer membrane protein OprM</fullName>
    </submittedName>
</protein>
<sequence length="484" mass="51514">MESKWRTRRGSGGGRVARWIAAAAACALAGCAAPARDDPALPAVATLFPRQAWPQGADALQLKWQDYFVDARLRELIALALDNNRDLRIALHRSAQARAMFAAQRAERFPVIGVSAGVDRSRVPGDLNLTGAPVTGSRYEVGLGVASWEIDLWGRLQNLQDAALENFLATQAGRRAAAASLVTQVANGYLALRETDERLALARRFTASRVESLRIFTRRMEEGATSRLNVTQVETLLTQARALGVQLEQSRAAQAHALTLLIGAPVDLAPAADLLMEHDVVGDADPGLSSDMLLGRPDIAAAEHQLQAENANVGAARAAFFPRVALTASAGTASAELEGLFASGSGAWVFSPLVSLPLFDGGRRRANLGMAEARRQQAVANYEKTVQGAFRDVADALSARRWSAEQAAIAQSALAVQTERARLAQLRYDNGAAAYLEVLDAQRDLLAAGQQRVQARRLALASRVGVYAAFGGGSLAMALAPEAP</sequence>
<dbReference type="OrthoDB" id="9770517at2"/>
<evidence type="ECO:0000313" key="3">
    <source>
        <dbReference type="EMBL" id="AGU52955.1"/>
    </source>
</evidence>
<keyword evidence="2" id="KW-1134">Transmembrane beta strand</keyword>
<dbReference type="EMBL" id="CP003912">
    <property type="protein sequence ID" value="AGU52955.1"/>
    <property type="molecule type" value="Genomic_DNA"/>
</dbReference>
<dbReference type="KEGG" id="vpd:VAPA_2c03950"/>